<comment type="caution">
    <text evidence="3">The sequence shown here is derived from an EMBL/GenBank/DDBJ whole genome shotgun (WGS) entry which is preliminary data.</text>
</comment>
<dbReference type="EMBL" id="JABMIG020000035">
    <property type="protein sequence ID" value="KAL3799979.1"/>
    <property type="molecule type" value="Genomic_DNA"/>
</dbReference>
<dbReference type="SUPFAM" id="SSF56672">
    <property type="entry name" value="DNA/RNA polymerases"/>
    <property type="match status" value="1"/>
</dbReference>
<dbReference type="PANTHER" id="PTHR37984:SF5">
    <property type="entry name" value="PROTEIN NYNRIN-LIKE"/>
    <property type="match status" value="1"/>
</dbReference>
<keyword evidence="4" id="KW-1185">Reference proteome</keyword>
<feature type="region of interest" description="Disordered" evidence="1">
    <location>
        <begin position="642"/>
        <end position="664"/>
    </location>
</feature>
<feature type="compositionally biased region" description="Polar residues" evidence="1">
    <location>
        <begin position="642"/>
        <end position="654"/>
    </location>
</feature>
<evidence type="ECO:0000313" key="4">
    <source>
        <dbReference type="Proteomes" id="UP001516023"/>
    </source>
</evidence>
<dbReference type="Gene3D" id="1.10.340.70">
    <property type="match status" value="1"/>
</dbReference>
<dbReference type="Proteomes" id="UP001516023">
    <property type="component" value="Unassembled WGS sequence"/>
</dbReference>
<sequence length="2591" mass="288281">MAAVTFSAVPLLVLLAGDISKEMYMFVAILIVTSLGSTSASDDIAATPRADELPVRAIEPAPSPTDSGSIASLTPYAALYSLRFELGSFGNAVFLPRRQIDDVIAVIGDLPHRYYRRFDEIAIRTSSIEPVRPSTLTNGHRRRSTTVTMADDAVELFSPKEPVEITVGRHTASVYPRLTPGSPDYECAHAFHCTKAALSLLPITPAQYLDTMGNRLNVSLTVDGFKYDWLQFLEENWCDFSNLTILSFHNSAGRVMNNATLANSKVLKPVDGMAVAGRRPEDVCFVRLKLNLDLQPMMNAEQQNHMDTIEIVDNTGAVVVWTTFHGPADLSALTIEQVHSEILSKVSYADPIDLLPAAFNVTTATIDPLTVKEELMTKVLKLSIPTIEREISAALCPNYTSKPHVVLESIKQWSTDKEGTVKIQTVREYYTQFSLAARPFAQVKTMPVDVCSLFIHGLHRDTKAQFDELYPAHAEPHDRSGRYQRAKLAEIFKKAVIAEAKVKTVERLVSSVTGQSFVTEAFPSQAERTLATYQERSGGRGGQGGRGGRGGRGNRGRGYGPVPKDFQCDGCKGNHRFIENGVVVCPNKNEKGVMEAAMKARTARHAAYDAARAARKKASQQLDFDKLDDTDKKKVAKQVMQFISNKDGGSNSDGPESPPKKAKKSVTIKTAHTFLFDIEDTPVLATTSRQPNLPVSIDTNLPHIPLQFGPSLDSASSPTVMSVVDMAAALTTGNLFFITRLAKMFPSCVAEVHTQEDYAPITLTGIVRCDAEGRKTTTELPAAFTFHLPYEMSDGTPTKLTIACGPDVSVNLILGLPFIKATRMVIDAAENVVECRLLDCEPFPIESKRARLEIPKADACLSETAKKECGSLLQDLEALESHWACVYAIDPSTGMTRSVKKRAVDPNDCMQPTAGVDNDYVVGAGTAPLFPNASRFMDNYVGPELGTGDETEGETYTCRAANAPTPTGHKAVAPSHSVKVDATKNGDPIRVAPKGKKGRKRDNVFFDDRGFPDVSDEFDYLLHRTGGGRVIRKRLHQLPWIDEVDEQFNVHYDEATHGKKLCRELKIDHLTPDQQEQLVALIRKYWAVFDNTGLFVTVKDYKCVIDTGSARPICVKNINYGPREMPIMNKCIAALKKLGHISQTHHGQWLFKALLAPKPHQEHITNIDDFVTRVIAYPIPRCDSAVMLAFCNAKWFWLKDAPSGYNQLRVEESSREKLAFAGPGAIKWQYNVMPFGPVNGPVIFIAFIHDMDATWKDLAASRGITIDEDTNTKIIVDDIWSHSPKEMSFFPPRIEFVGIDVTVDGNHPAMSKHDLLKSWPPPKIVRDVSSFLGFAVFYSLFIPLFELRVLRLRQITREESMAPVAALFDKEAVDEWEDIKQAILSDPCLHRFDYKKRLYLRTDFCALGFGYAACQPGSDQPSLDAMMREMAGGECEFLKEENKHLTLHPVALGARKARGREGKLHSYLGEAFAGDWARNKCRHMCFGQRYTWITDCYGIRFILTYDGPNPAVQRVQMRIMCDDCDIIYRNRCWNVDADYFSYLGKDLCFDPLLLAYARRIQTLRRSHPVADSLPMKPENMPGYRGPRIKQADASYPPPEGVDTTVDYAATTLLSTILFDDSNGHDCLENIPVKFGYWSCDTTPPCSSGAVPLYNSDLPVAAYQISRSTWAIHGFNCGHFMSSVQSRLLPFDVVLASDPTTQCRAQLHEFTTCRLIFNSVAAMYSHVRSSGDTTKLDGYLIHPQAFATPKLTRDFWQLQLSLIVQLRKLRSLAIVVAFLPPTHDSRAANQFASGMKRDGWLGSSADLYFPNYGNSVASHRKILSFVHSNTEENATALQFATPPAVRLPTLASYVWPQFNTRQYAVSYGRDDKLFNRSSVDGIASDTATASTLRVTEPNPGNSDEVAGSAKTKYLLHSMSADASVAEGAQVLSLDGLCPPYQPQPNLNPFQNSFGIEFAYEGHVFPANIFLLHDGIPANTSAWIFDQIHERLVQIRNSNIELFDPSRHAAPAACCQAFVNGAMGTRLPSRDQWIAAYAEDPQTSKIRDMISNPALVVKENLALLEPTYCSALQQGRIVMEHDMLILQEQLNAGSSYVKLLLVPVSLREILFIAFHANPIGGHFNPYRTYARLRLRYYWPGMYKYCQTMCKKCPGCALANGVVRASSELIYSFPVTAPFRVLHVDGYQAGDLSSFEGRKVHVIALDGMTSYACNQAVQKAQYILRKGPDEDHPHSCKFYGTFRETCDLLQMNVHTLSGDNHKGMLVERFNRYLNRGLRVLTNERESVRVLDEAVDLLAYAWNSAPVAGTDLSRSLVAMGREFSFPIDFSVTKQLELTSTPSAMQSYAKDQATLMAACHDVAKVLLDEHRRWHQELVNASQPDPRQWQIGDIVFARRQTRSHKGRGIVGKLQYAHTGPWRVVDKLDGASYKLQHCINTKRFLKRHASHLSPFPLPLVPFEPVDGPDNRYGQINRPIGLKPYLQAGLDGFEPLQPFKLPPSVDFADATHACRTFHWPLLSELNAEMTPFPWETGEREQVADMNDDDIVHSSLYHGPPPMMPVVRPPKLPSPSALAAMLVKSDDKLFFISHELPNSG</sequence>
<feature type="compositionally biased region" description="Gly residues" evidence="1">
    <location>
        <begin position="539"/>
        <end position="559"/>
    </location>
</feature>
<dbReference type="InterPro" id="IPR036397">
    <property type="entry name" value="RNaseH_sf"/>
</dbReference>
<evidence type="ECO:0000313" key="3">
    <source>
        <dbReference type="EMBL" id="KAL3799979.1"/>
    </source>
</evidence>
<accession>A0ABD3QJE7</accession>
<name>A0ABD3QJE7_9STRA</name>
<proteinExistence type="predicted"/>
<dbReference type="InterPro" id="IPR043502">
    <property type="entry name" value="DNA/RNA_pol_sf"/>
</dbReference>
<dbReference type="Gene3D" id="3.30.70.270">
    <property type="match status" value="1"/>
</dbReference>
<dbReference type="PANTHER" id="PTHR37984">
    <property type="entry name" value="PROTEIN CBG26694"/>
    <property type="match status" value="1"/>
</dbReference>
<dbReference type="Pfam" id="PF17921">
    <property type="entry name" value="Integrase_H2C2"/>
    <property type="match status" value="1"/>
</dbReference>
<reference evidence="3 4" key="1">
    <citation type="journal article" date="2020" name="G3 (Bethesda)">
        <title>Improved Reference Genome for Cyclotella cryptica CCMP332, a Model for Cell Wall Morphogenesis, Salinity Adaptation, and Lipid Production in Diatoms (Bacillariophyta).</title>
        <authorList>
            <person name="Roberts W.R."/>
            <person name="Downey K.M."/>
            <person name="Ruck E.C."/>
            <person name="Traller J.C."/>
            <person name="Alverson A.J."/>
        </authorList>
    </citation>
    <scope>NUCLEOTIDE SEQUENCE [LARGE SCALE GENOMIC DNA]</scope>
    <source>
        <strain evidence="3 4">CCMP332</strain>
    </source>
</reference>
<dbReference type="Gene3D" id="3.10.10.10">
    <property type="entry name" value="HIV Type 1 Reverse Transcriptase, subunit A, domain 1"/>
    <property type="match status" value="1"/>
</dbReference>
<dbReference type="InterPro" id="IPR050951">
    <property type="entry name" value="Retrovirus_Pol_polyprotein"/>
</dbReference>
<dbReference type="InterPro" id="IPR043128">
    <property type="entry name" value="Rev_trsase/Diguanyl_cyclase"/>
</dbReference>
<dbReference type="InterPro" id="IPR041588">
    <property type="entry name" value="Integrase_H2C2"/>
</dbReference>
<feature type="region of interest" description="Disordered" evidence="1">
    <location>
        <begin position="532"/>
        <end position="562"/>
    </location>
</feature>
<gene>
    <name evidence="3" type="ORF">HJC23_007452</name>
</gene>
<evidence type="ECO:0000259" key="2">
    <source>
        <dbReference type="Pfam" id="PF17921"/>
    </source>
</evidence>
<feature type="domain" description="Integrase zinc-binding" evidence="2">
    <location>
        <begin position="2100"/>
        <end position="2157"/>
    </location>
</feature>
<dbReference type="Gene3D" id="3.30.420.10">
    <property type="entry name" value="Ribonuclease H-like superfamily/Ribonuclease H"/>
    <property type="match status" value="1"/>
</dbReference>
<organism evidence="3 4">
    <name type="scientific">Cyclotella cryptica</name>
    <dbReference type="NCBI Taxonomy" id="29204"/>
    <lineage>
        <taxon>Eukaryota</taxon>
        <taxon>Sar</taxon>
        <taxon>Stramenopiles</taxon>
        <taxon>Ochrophyta</taxon>
        <taxon>Bacillariophyta</taxon>
        <taxon>Coscinodiscophyceae</taxon>
        <taxon>Thalassiosirophycidae</taxon>
        <taxon>Stephanodiscales</taxon>
        <taxon>Stephanodiscaceae</taxon>
        <taxon>Cyclotella</taxon>
    </lineage>
</organism>
<evidence type="ECO:0000256" key="1">
    <source>
        <dbReference type="SAM" id="MobiDB-lite"/>
    </source>
</evidence>
<protein>
    <recommendedName>
        <fullName evidence="2">Integrase zinc-binding domain-containing protein</fullName>
    </recommendedName>
</protein>